<dbReference type="InterPro" id="IPR009057">
    <property type="entry name" value="Homeodomain-like_sf"/>
</dbReference>
<dbReference type="PANTHER" id="PTHR43479">
    <property type="entry name" value="ACREF/ENVCD OPERON REPRESSOR-RELATED"/>
    <property type="match status" value="1"/>
</dbReference>
<keyword evidence="1 2" id="KW-0238">DNA-binding</keyword>
<name>C0EYT4_9FIRM</name>
<evidence type="ECO:0000313" key="5">
    <source>
        <dbReference type="Proteomes" id="UP000003174"/>
    </source>
</evidence>
<dbReference type="PROSITE" id="PS50977">
    <property type="entry name" value="HTH_TETR_2"/>
    <property type="match status" value="1"/>
</dbReference>
<feature type="domain" description="HTH tetR-type" evidence="3">
    <location>
        <begin position="44"/>
        <end position="104"/>
    </location>
</feature>
<dbReference type="GO" id="GO:0003677">
    <property type="term" value="F:DNA binding"/>
    <property type="evidence" value="ECO:0007669"/>
    <property type="project" value="UniProtKB-UniRule"/>
</dbReference>
<feature type="DNA-binding region" description="H-T-H motif" evidence="2">
    <location>
        <begin position="67"/>
        <end position="86"/>
    </location>
</feature>
<accession>C0EYT4</accession>
<dbReference type="Proteomes" id="UP000003174">
    <property type="component" value="Unassembled WGS sequence"/>
</dbReference>
<proteinExistence type="predicted"/>
<reference evidence="4 5" key="2">
    <citation type="submission" date="2009-02" db="EMBL/GenBank/DDBJ databases">
        <title>Draft genome sequence of Eubacterium hallii (DSM 3353).</title>
        <authorList>
            <person name="Sudarsanam P."/>
            <person name="Ley R."/>
            <person name="Guruge J."/>
            <person name="Turnbaugh P.J."/>
            <person name="Mahowald M."/>
            <person name="Liep D."/>
            <person name="Gordon J."/>
        </authorList>
    </citation>
    <scope>NUCLEOTIDE SEQUENCE [LARGE SCALE GENOMIC DNA]</scope>
    <source>
        <strain evidence="4 5">DSM 3353</strain>
    </source>
</reference>
<dbReference type="InterPro" id="IPR050624">
    <property type="entry name" value="HTH-type_Tx_Regulator"/>
</dbReference>
<evidence type="ECO:0000256" key="1">
    <source>
        <dbReference type="ARBA" id="ARBA00023125"/>
    </source>
</evidence>
<evidence type="ECO:0000313" key="4">
    <source>
        <dbReference type="EMBL" id="EEG35571.1"/>
    </source>
</evidence>
<evidence type="ECO:0000259" key="3">
    <source>
        <dbReference type="PROSITE" id="PS50977"/>
    </source>
</evidence>
<dbReference type="Pfam" id="PF14278">
    <property type="entry name" value="TetR_C_8"/>
    <property type="match status" value="1"/>
</dbReference>
<organism evidence="4 5">
    <name type="scientific">Anaerobutyricum hallii DSM 3353</name>
    <dbReference type="NCBI Taxonomy" id="411469"/>
    <lineage>
        <taxon>Bacteria</taxon>
        <taxon>Bacillati</taxon>
        <taxon>Bacillota</taxon>
        <taxon>Clostridia</taxon>
        <taxon>Lachnospirales</taxon>
        <taxon>Lachnospiraceae</taxon>
        <taxon>Anaerobutyricum</taxon>
    </lineage>
</organism>
<comment type="caution">
    <text evidence="4">The sequence shown here is derived from an EMBL/GenBank/DDBJ whole genome shotgun (WGS) entry which is preliminary data.</text>
</comment>
<dbReference type="SUPFAM" id="SSF46689">
    <property type="entry name" value="Homeodomain-like"/>
    <property type="match status" value="1"/>
</dbReference>
<gene>
    <name evidence="4" type="ORF">EUBHAL_02588</name>
</gene>
<dbReference type="Gene3D" id="1.10.357.10">
    <property type="entry name" value="Tetracycline Repressor, domain 2"/>
    <property type="match status" value="1"/>
</dbReference>
<dbReference type="PANTHER" id="PTHR43479:SF23">
    <property type="entry name" value="HTH TETR-TYPE DOMAIN-CONTAINING PROTEIN"/>
    <property type="match status" value="1"/>
</dbReference>
<dbReference type="InterPro" id="IPR039532">
    <property type="entry name" value="TetR_C_Firmicutes"/>
</dbReference>
<dbReference type="eggNOG" id="COG1309">
    <property type="taxonomic scope" value="Bacteria"/>
</dbReference>
<reference evidence="4 5" key="1">
    <citation type="submission" date="2009-01" db="EMBL/GenBank/DDBJ databases">
        <authorList>
            <person name="Fulton L."/>
            <person name="Clifton S."/>
            <person name="Fulton B."/>
            <person name="Xu J."/>
            <person name="Minx P."/>
            <person name="Pepin K.H."/>
            <person name="Johnson M."/>
            <person name="Bhonagiri V."/>
            <person name="Nash W.E."/>
            <person name="Mardis E.R."/>
            <person name="Wilson R.K."/>
        </authorList>
    </citation>
    <scope>NUCLEOTIDE SEQUENCE [LARGE SCALE GENOMIC DNA]</scope>
    <source>
        <strain evidence="4 5">DSM 3353</strain>
    </source>
</reference>
<dbReference type="InterPro" id="IPR001647">
    <property type="entry name" value="HTH_TetR"/>
</dbReference>
<dbReference type="AlphaFoldDB" id="C0EYT4"/>
<dbReference type="EMBL" id="ACEP01000112">
    <property type="protein sequence ID" value="EEG35571.1"/>
    <property type="molecule type" value="Genomic_DNA"/>
</dbReference>
<dbReference type="Pfam" id="PF00440">
    <property type="entry name" value="TetR_N"/>
    <property type="match status" value="1"/>
</dbReference>
<protein>
    <submittedName>
        <fullName evidence="4">Transcriptional regulator, TetR family</fullName>
    </submittedName>
</protein>
<sequence>MLSNILFDYIISIFGRTIIKSKEMYVIEHFFKFVRRKIMDRRQQKTREAIFHAFSTLLEKKSYNHITVQEILDTANIGRSTFYAHFETKDELLNAVCKELFGHIIDSAMDKTHIHGLYSNEEMPQSVFCHLLQHLKENDNNILGLLSCESSEIFLRYFKDSLNELVQTQFINHNRKRNQDLPQEFLVNHISGSFVEMVLWWLKDKKKHTPEELDYYFRAVIEPIL</sequence>
<evidence type="ECO:0000256" key="2">
    <source>
        <dbReference type="PROSITE-ProRule" id="PRU00335"/>
    </source>
</evidence>